<dbReference type="PANTHER" id="PTHR43775:SF23">
    <property type="entry name" value="FATTY ACID SYNTHASE 3"/>
    <property type="match status" value="1"/>
</dbReference>
<dbReference type="AlphaFoldDB" id="A0AAV7XJQ6"/>
<protein>
    <recommendedName>
        <fullName evidence="1">Ketosynthase family 3 (KS3) domain-containing protein</fullName>
    </recommendedName>
</protein>
<dbReference type="PROSITE" id="PS52004">
    <property type="entry name" value="KS3_2"/>
    <property type="match status" value="1"/>
</dbReference>
<sequence length="863" mass="93275">MSHNINAFADNILENRSLLQKTDRDNQLEIEPVAGQIGFEHFDDVFYGVSKKLAKNMDPTAKLGYLRSFEAVVDAGVHPAALRGSNTAVFTGSGINEFEQKILLSDVTTQLGGYVIMGVNRSMSANRISYYFDFRGPSVALDSSFAVGHLELKAAADAIRSGECDAALVLSCSIARFPQTSWLLKNLGVVTGDTVTRSFDQNGTGAVRSDAAVAFFLQRADQAKRCYATVLAAGLEMVGPRSDLAPNLPSTRGMQAFLSDLYRRNSIDPRTVAYLEADGCGHPIRDECELNAVDAALVQGPGRSGPLLVGSVKSNIGHTDSVSGFAGICKAIVAMETGVIPATINFETPNAAAVGLQAGRLKVVDRNTDLEEGVVAVNTLGLFAQVGHTVLRANPRAPSPPQDPSQHLPRLVTLAGRTEGCVRSVASELLSVPFDTNYYRLVQDAFSDDIRGYEYRSYVICPPEEADAEPPRAEKRTVWFVYSGMGSQWAGMGAGLMRLPIFAETIERLHAVLEPKGVDLKHVITETGPTAFDNILKSFVGIAACQIALTNVLRAVGIVPDGIVGHSAGELGCAYGDGCLTEEQTILAAWARGYASNKATVIKGMMAAVGLGYKDVLPRLPHTIDVACHNSDASCTVSGPAEDVQAFVEQLSDEGVFARAVNVSDIAYHSRYIQPAGPLLREYLEAVIPVPKQRSPKWITTSVPPHLQDTDLGKFCSVEYQVNNLLSPVLFEEALQFVPKQSLLVEVAPHGLMQAILTRALPDPLHVPLTQRGHKDPLRFLLAAIGKTSAACTAPRVSALYPDVEYPVPRGTASVGRLVAWQTDETTYNDLFKELEDWVSRCDASRTPSFKLYFFLSRILIFE</sequence>
<accession>A0AAV7XJQ6</accession>
<feature type="domain" description="Ketosynthase family 3 (KS3)" evidence="1">
    <location>
        <begin position="1"/>
        <end position="393"/>
    </location>
</feature>
<dbReference type="Pfam" id="PF00698">
    <property type="entry name" value="Acyl_transf_1"/>
    <property type="match status" value="1"/>
</dbReference>
<gene>
    <name evidence="2" type="ORF">ONE63_010142</name>
</gene>
<dbReference type="GO" id="GO:0006633">
    <property type="term" value="P:fatty acid biosynthetic process"/>
    <property type="evidence" value="ECO:0007669"/>
    <property type="project" value="TreeGrafter"/>
</dbReference>
<dbReference type="InterPro" id="IPR016035">
    <property type="entry name" value="Acyl_Trfase/lysoPLipase"/>
</dbReference>
<dbReference type="InterPro" id="IPR014043">
    <property type="entry name" value="Acyl_transferase_dom"/>
</dbReference>
<dbReference type="InterPro" id="IPR016036">
    <property type="entry name" value="Malonyl_transacylase_ACP-bd"/>
</dbReference>
<dbReference type="InterPro" id="IPR050091">
    <property type="entry name" value="PKS_NRPS_Biosynth_Enz"/>
</dbReference>
<dbReference type="InterPro" id="IPR014030">
    <property type="entry name" value="Ketoacyl_synth_N"/>
</dbReference>
<dbReference type="InterPro" id="IPR001227">
    <property type="entry name" value="Ac_transferase_dom_sf"/>
</dbReference>
<dbReference type="Gene3D" id="3.40.47.10">
    <property type="match status" value="1"/>
</dbReference>
<dbReference type="Pfam" id="PF02801">
    <property type="entry name" value="Ketoacyl-synt_C"/>
    <property type="match status" value="1"/>
</dbReference>
<proteinExistence type="predicted"/>
<dbReference type="Proteomes" id="UP001075354">
    <property type="component" value="Chromosome 8"/>
</dbReference>
<evidence type="ECO:0000259" key="1">
    <source>
        <dbReference type="PROSITE" id="PS52004"/>
    </source>
</evidence>
<dbReference type="InterPro" id="IPR032821">
    <property type="entry name" value="PKS_assoc"/>
</dbReference>
<dbReference type="SUPFAM" id="SSF52151">
    <property type="entry name" value="FabD/lysophospholipase-like"/>
    <property type="match status" value="1"/>
</dbReference>
<evidence type="ECO:0000313" key="3">
    <source>
        <dbReference type="Proteomes" id="UP001075354"/>
    </source>
</evidence>
<dbReference type="EMBL" id="JAPTSV010000008">
    <property type="protein sequence ID" value="KAJ1525320.1"/>
    <property type="molecule type" value="Genomic_DNA"/>
</dbReference>
<dbReference type="InterPro" id="IPR014031">
    <property type="entry name" value="Ketoacyl_synth_C"/>
</dbReference>
<reference evidence="2" key="1">
    <citation type="submission" date="2022-12" db="EMBL/GenBank/DDBJ databases">
        <title>Chromosome-level genome assembly of the bean flower thrips Megalurothrips usitatus.</title>
        <authorList>
            <person name="Ma L."/>
            <person name="Liu Q."/>
            <person name="Li H."/>
            <person name="Cai W."/>
        </authorList>
    </citation>
    <scope>NUCLEOTIDE SEQUENCE</scope>
    <source>
        <strain evidence="2">Cailab_2022a</strain>
    </source>
</reference>
<dbReference type="SMART" id="SM00827">
    <property type="entry name" value="PKS_AT"/>
    <property type="match status" value="1"/>
</dbReference>
<dbReference type="PANTHER" id="PTHR43775">
    <property type="entry name" value="FATTY ACID SYNTHASE"/>
    <property type="match status" value="1"/>
</dbReference>
<dbReference type="Pfam" id="PF00109">
    <property type="entry name" value="ketoacyl-synt"/>
    <property type="match status" value="1"/>
</dbReference>
<name>A0AAV7XJQ6_9NEOP</name>
<evidence type="ECO:0000313" key="2">
    <source>
        <dbReference type="EMBL" id="KAJ1525320.1"/>
    </source>
</evidence>
<keyword evidence="3" id="KW-1185">Reference proteome</keyword>
<dbReference type="SUPFAM" id="SSF53901">
    <property type="entry name" value="Thiolase-like"/>
    <property type="match status" value="1"/>
</dbReference>
<dbReference type="SUPFAM" id="SSF55048">
    <property type="entry name" value="Probable ACP-binding domain of malonyl-CoA ACP transacylase"/>
    <property type="match status" value="1"/>
</dbReference>
<dbReference type="GO" id="GO:0004312">
    <property type="term" value="F:fatty acid synthase activity"/>
    <property type="evidence" value="ECO:0007669"/>
    <property type="project" value="TreeGrafter"/>
</dbReference>
<dbReference type="SMART" id="SM00825">
    <property type="entry name" value="PKS_KS"/>
    <property type="match status" value="1"/>
</dbReference>
<dbReference type="Gene3D" id="3.30.70.3290">
    <property type="match status" value="1"/>
</dbReference>
<organism evidence="2 3">
    <name type="scientific">Megalurothrips usitatus</name>
    <name type="common">bean blossom thrips</name>
    <dbReference type="NCBI Taxonomy" id="439358"/>
    <lineage>
        <taxon>Eukaryota</taxon>
        <taxon>Metazoa</taxon>
        <taxon>Ecdysozoa</taxon>
        <taxon>Arthropoda</taxon>
        <taxon>Hexapoda</taxon>
        <taxon>Insecta</taxon>
        <taxon>Pterygota</taxon>
        <taxon>Neoptera</taxon>
        <taxon>Paraneoptera</taxon>
        <taxon>Thysanoptera</taxon>
        <taxon>Terebrantia</taxon>
        <taxon>Thripoidea</taxon>
        <taxon>Thripidae</taxon>
        <taxon>Megalurothrips</taxon>
    </lineage>
</organism>
<dbReference type="Pfam" id="PF16197">
    <property type="entry name" value="KAsynt_C_assoc"/>
    <property type="match status" value="1"/>
</dbReference>
<comment type="caution">
    <text evidence="2">The sequence shown here is derived from an EMBL/GenBank/DDBJ whole genome shotgun (WGS) entry which is preliminary data.</text>
</comment>
<dbReference type="CDD" id="cd00833">
    <property type="entry name" value="PKS"/>
    <property type="match status" value="1"/>
</dbReference>
<dbReference type="Gene3D" id="3.40.366.10">
    <property type="entry name" value="Malonyl-Coenzyme A Acyl Carrier Protein, domain 2"/>
    <property type="match status" value="1"/>
</dbReference>
<dbReference type="InterPro" id="IPR020841">
    <property type="entry name" value="PKS_Beta-ketoAc_synthase_dom"/>
</dbReference>
<dbReference type="InterPro" id="IPR016039">
    <property type="entry name" value="Thiolase-like"/>
</dbReference>